<gene>
    <name evidence="2" type="ORF">PPYR_15261</name>
</gene>
<evidence type="ECO:0000256" key="1">
    <source>
        <dbReference type="SAM" id="MobiDB-lite"/>
    </source>
</evidence>
<accession>A0A5N3ZZ94</accession>
<sequence length="78" mass="9110">MCLNNYATTKPKSPRSPWRQLRQPIKPRLSRKVIKSARVNLNRYWSKFEELSKGSETSTADNEVNENICNELKASLRM</sequence>
<name>A0A5N3ZZ94_PHOPY</name>
<dbReference type="Proteomes" id="UP000327044">
    <property type="component" value="Unassembled WGS sequence"/>
</dbReference>
<reference evidence="2 3" key="1">
    <citation type="journal article" date="2018" name="Elife">
        <title>Firefly genomes illuminate parallel origins of bioluminescence in beetles.</title>
        <authorList>
            <person name="Fallon T.R."/>
            <person name="Lower S.E."/>
            <person name="Chang C.H."/>
            <person name="Bessho-Uehara M."/>
            <person name="Martin G.J."/>
            <person name="Bewick A.J."/>
            <person name="Behringer M."/>
            <person name="Debat H.J."/>
            <person name="Wong I."/>
            <person name="Day J.C."/>
            <person name="Suvorov A."/>
            <person name="Silva C.J."/>
            <person name="Stanger-Hall K.F."/>
            <person name="Hall D.W."/>
            <person name="Schmitz R.J."/>
            <person name="Nelson D.R."/>
            <person name="Lewis S.M."/>
            <person name="Shigenobu S."/>
            <person name="Bybee S.M."/>
            <person name="Larracuente A.M."/>
            <person name="Oba Y."/>
            <person name="Weng J.K."/>
        </authorList>
    </citation>
    <scope>NUCLEOTIDE SEQUENCE [LARGE SCALE GENOMIC DNA]</scope>
    <source>
        <strain evidence="2">1611_PpyrPB1</strain>
        <tissue evidence="2">Whole body</tissue>
    </source>
</reference>
<protein>
    <submittedName>
        <fullName evidence="2">Uncharacterized protein</fullName>
    </submittedName>
</protein>
<evidence type="ECO:0000313" key="2">
    <source>
        <dbReference type="EMBL" id="KAB0790369.1"/>
    </source>
</evidence>
<keyword evidence="3" id="KW-1185">Reference proteome</keyword>
<dbReference type="InParanoid" id="A0A5N3ZZ94"/>
<evidence type="ECO:0000313" key="3">
    <source>
        <dbReference type="Proteomes" id="UP000327044"/>
    </source>
</evidence>
<dbReference type="AlphaFoldDB" id="A0A5N3ZZ94"/>
<comment type="caution">
    <text evidence="2">The sequence shown here is derived from an EMBL/GenBank/DDBJ whole genome shotgun (WGS) entry which is preliminary data.</text>
</comment>
<dbReference type="EMBL" id="VVIM01001405">
    <property type="protein sequence ID" value="KAB0790369.1"/>
    <property type="molecule type" value="Genomic_DNA"/>
</dbReference>
<feature type="compositionally biased region" description="Polar residues" evidence="1">
    <location>
        <begin position="1"/>
        <end position="11"/>
    </location>
</feature>
<proteinExistence type="predicted"/>
<organism evidence="2 3">
    <name type="scientific">Photinus pyralis</name>
    <name type="common">Common eastern firefly</name>
    <name type="synonym">Lampyris pyralis</name>
    <dbReference type="NCBI Taxonomy" id="7054"/>
    <lineage>
        <taxon>Eukaryota</taxon>
        <taxon>Metazoa</taxon>
        <taxon>Ecdysozoa</taxon>
        <taxon>Arthropoda</taxon>
        <taxon>Hexapoda</taxon>
        <taxon>Insecta</taxon>
        <taxon>Pterygota</taxon>
        <taxon>Neoptera</taxon>
        <taxon>Endopterygota</taxon>
        <taxon>Coleoptera</taxon>
        <taxon>Polyphaga</taxon>
        <taxon>Elateriformia</taxon>
        <taxon>Elateroidea</taxon>
        <taxon>Lampyridae</taxon>
        <taxon>Lampyrinae</taxon>
        <taxon>Photinus</taxon>
    </lineage>
</organism>
<feature type="region of interest" description="Disordered" evidence="1">
    <location>
        <begin position="1"/>
        <end position="20"/>
    </location>
</feature>